<reference evidence="3" key="1">
    <citation type="journal article" date="2019" name="Int. J. Syst. Evol. Microbiol.">
        <title>The Global Catalogue of Microorganisms (GCM) 10K type strain sequencing project: providing services to taxonomists for standard genome sequencing and annotation.</title>
        <authorList>
            <consortium name="The Broad Institute Genomics Platform"/>
            <consortium name="The Broad Institute Genome Sequencing Center for Infectious Disease"/>
            <person name="Wu L."/>
            <person name="Ma J."/>
        </authorList>
    </citation>
    <scope>NUCLEOTIDE SEQUENCE [LARGE SCALE GENOMIC DNA]</scope>
    <source>
        <strain evidence="3">JCM 4602</strain>
    </source>
</reference>
<proteinExistence type="predicted"/>
<name>A0ABQ3CDW7_9ACTN</name>
<organism evidence="2 3">
    <name type="scientific">Streptomyces rubiginosohelvolus</name>
    <dbReference type="NCBI Taxonomy" id="67362"/>
    <lineage>
        <taxon>Bacteria</taxon>
        <taxon>Bacillati</taxon>
        <taxon>Actinomycetota</taxon>
        <taxon>Actinomycetes</taxon>
        <taxon>Kitasatosporales</taxon>
        <taxon>Streptomycetaceae</taxon>
        <taxon>Streptomyces</taxon>
    </lineage>
</organism>
<protein>
    <submittedName>
        <fullName evidence="2">Uncharacterized protein</fullName>
    </submittedName>
</protein>
<comment type="caution">
    <text evidence="2">The sequence shown here is derived from an EMBL/GenBank/DDBJ whole genome shotgun (WGS) entry which is preliminary data.</text>
</comment>
<keyword evidence="3" id="KW-1185">Reference proteome</keyword>
<evidence type="ECO:0000313" key="2">
    <source>
        <dbReference type="EMBL" id="GGZ78799.1"/>
    </source>
</evidence>
<evidence type="ECO:0000313" key="3">
    <source>
        <dbReference type="Proteomes" id="UP000624183"/>
    </source>
</evidence>
<dbReference type="Proteomes" id="UP000624183">
    <property type="component" value="Unassembled WGS sequence"/>
</dbReference>
<sequence>MFEIRIICETPDCEAVVNRLRSQFNIGRVRSSFSRTSGGERLYVTADLPAANPWPTPEQAYADAPGVGYELEVTREILTDTPLSPNLNREYWLRRAAALDRMALGLAPGHDATPETAVDAAINLMDLDSTAGLGPSGYANGPYHPDHPESTRNPRGYIRQEFAIWHKNNQ</sequence>
<dbReference type="EMBL" id="BMUW01000019">
    <property type="protein sequence ID" value="GGZ78799.1"/>
    <property type="molecule type" value="Genomic_DNA"/>
</dbReference>
<gene>
    <name evidence="2" type="ORF">GCM10010328_62050</name>
</gene>
<feature type="region of interest" description="Disordered" evidence="1">
    <location>
        <begin position="133"/>
        <end position="154"/>
    </location>
</feature>
<accession>A0ABQ3CDW7</accession>
<evidence type="ECO:0000256" key="1">
    <source>
        <dbReference type="SAM" id="MobiDB-lite"/>
    </source>
</evidence>